<organism evidence="1 2">
    <name type="scientific">Fasciolopsis buskii</name>
    <dbReference type="NCBI Taxonomy" id="27845"/>
    <lineage>
        <taxon>Eukaryota</taxon>
        <taxon>Metazoa</taxon>
        <taxon>Spiralia</taxon>
        <taxon>Lophotrochozoa</taxon>
        <taxon>Platyhelminthes</taxon>
        <taxon>Trematoda</taxon>
        <taxon>Digenea</taxon>
        <taxon>Plagiorchiida</taxon>
        <taxon>Echinostomata</taxon>
        <taxon>Echinostomatoidea</taxon>
        <taxon>Fasciolidae</taxon>
        <taxon>Fasciolopsis</taxon>
    </lineage>
</organism>
<accession>A0A8E0S163</accession>
<evidence type="ECO:0000313" key="2">
    <source>
        <dbReference type="Proteomes" id="UP000728185"/>
    </source>
</evidence>
<dbReference type="OrthoDB" id="10251809at2759"/>
<protein>
    <submittedName>
        <fullName evidence="1">Kelch domain-containing protein 9</fullName>
    </submittedName>
</protein>
<dbReference type="InterPro" id="IPR015915">
    <property type="entry name" value="Kelch-typ_b-propeller"/>
</dbReference>
<dbReference type="PANTHER" id="PTHR47196:SF1">
    <property type="entry name" value="KELCH DOMAIN-CONTAINING PROTEIN 9"/>
    <property type="match status" value="1"/>
</dbReference>
<gene>
    <name evidence="1" type="ORF">FBUS_00271</name>
</gene>
<dbReference type="GO" id="GO:0030332">
    <property type="term" value="F:cyclin binding"/>
    <property type="evidence" value="ECO:0007669"/>
    <property type="project" value="TreeGrafter"/>
</dbReference>
<name>A0A8E0S163_9TREM</name>
<dbReference type="Gene3D" id="2.120.10.80">
    <property type="entry name" value="Kelch-type beta propeller"/>
    <property type="match status" value="1"/>
</dbReference>
<reference evidence="1" key="1">
    <citation type="submission" date="2019-05" db="EMBL/GenBank/DDBJ databases">
        <title>Annotation for the trematode Fasciolopsis buski.</title>
        <authorList>
            <person name="Choi Y.-J."/>
        </authorList>
    </citation>
    <scope>NUCLEOTIDE SEQUENCE</scope>
    <source>
        <strain evidence="1">HT</strain>
        <tissue evidence="1">Whole worm</tissue>
    </source>
</reference>
<dbReference type="AlphaFoldDB" id="A0A8E0S163"/>
<dbReference type="SUPFAM" id="SSF117281">
    <property type="entry name" value="Kelch motif"/>
    <property type="match status" value="1"/>
</dbReference>
<dbReference type="Proteomes" id="UP000728185">
    <property type="component" value="Unassembled WGS sequence"/>
</dbReference>
<keyword evidence="2" id="KW-1185">Reference proteome</keyword>
<dbReference type="EMBL" id="LUCM01004876">
    <property type="protein sequence ID" value="KAA0193678.1"/>
    <property type="molecule type" value="Genomic_DNA"/>
</dbReference>
<comment type="caution">
    <text evidence="1">The sequence shown here is derived from an EMBL/GenBank/DDBJ whole genome shotgun (WGS) entry which is preliminary data.</text>
</comment>
<dbReference type="InterPro" id="IPR042941">
    <property type="entry name" value="KLDC9"/>
</dbReference>
<sequence length="280" mass="30571">MESCPLQWVDTGCTDGPALKDHAGLILGDYLYVHGGQSAGRDSFTEARQGLFRIQLYPLVGSWNDLTTSDSPLLSQHACLGMDDRYLVFIGGWTGKSRIPGVHTFDTVSQKWLPPALNEPLLKGFPSGAGLSAHSATKMQPHPSGLGSFSSLIIGREGSLRTQRKAGNIYLLYGNVRTSGTGKMKAHYTYCEANSQLTTSSRSYHTSTAASPNTLVTVGGRKDHMIELLRWKSSSKNSLALDWPGSLVYPPDTCDAVTDLLKQVRQQKLKLTEAVIKNQW</sequence>
<proteinExistence type="predicted"/>
<evidence type="ECO:0000313" key="1">
    <source>
        <dbReference type="EMBL" id="KAA0193678.1"/>
    </source>
</evidence>
<dbReference type="PANTHER" id="PTHR47196">
    <property type="entry name" value="KELCH DOMAIN-CONTAINING PROTEIN 9"/>
    <property type="match status" value="1"/>
</dbReference>